<dbReference type="Proteomes" id="UP000515518">
    <property type="component" value="Chromosome"/>
</dbReference>
<organism evidence="2 3">
    <name type="scientific">Rhizobium leguminosarum bv. viciae</name>
    <dbReference type="NCBI Taxonomy" id="387"/>
    <lineage>
        <taxon>Bacteria</taxon>
        <taxon>Pseudomonadati</taxon>
        <taxon>Pseudomonadota</taxon>
        <taxon>Alphaproteobacteria</taxon>
        <taxon>Hyphomicrobiales</taxon>
        <taxon>Rhizobiaceae</taxon>
        <taxon>Rhizobium/Agrobacterium group</taxon>
        <taxon>Rhizobium</taxon>
    </lineage>
</organism>
<dbReference type="EMBL" id="CP050549">
    <property type="protein sequence ID" value="QND42401.1"/>
    <property type="molecule type" value="Genomic_DNA"/>
</dbReference>
<evidence type="ECO:0000313" key="2">
    <source>
        <dbReference type="EMBL" id="QND42401.1"/>
    </source>
</evidence>
<name>A0A7G6RJG9_RHILV</name>
<evidence type="ECO:0000256" key="1">
    <source>
        <dbReference type="SAM" id="MobiDB-lite"/>
    </source>
</evidence>
<protein>
    <submittedName>
        <fullName evidence="2">Uncharacterized protein</fullName>
    </submittedName>
</protein>
<reference evidence="3" key="1">
    <citation type="journal article" date="2020" name="Mol. Plant Microbe">
        <title>Rhizobial microsymbionts of the narrowly endemic Oxytropis species growing in Kamchatka are characterized by significant genetic diversity and possess a set of genes that are associated with T3SS and T6SS secretion systems and can affect the development of symbiosis.</title>
        <authorList>
            <person name="Safronova V."/>
            <person name="Guro P."/>
            <person name="Sazanova A."/>
            <person name="Kuznetsova I."/>
            <person name="Belimov A."/>
            <person name="Yakubov V."/>
            <person name="Chirak E."/>
            <person name="Afonin A."/>
            <person name="Gogolev Y."/>
            <person name="Andronov E."/>
            <person name="Tikhonovich I."/>
        </authorList>
    </citation>
    <scope>NUCLEOTIDE SEQUENCE [LARGE SCALE GENOMIC DNA]</scope>
    <source>
        <strain evidence="3">RCAM0610</strain>
    </source>
</reference>
<proteinExistence type="predicted"/>
<sequence length="96" mass="10221">MLAVKAVWRAHGSSMVTPLIANQRFADEYDAAQERGEASSGGRPKSVPTGNGFTAAEIGLSREDIHEARTIRDAVAKSKGKLRGAEGTPLFPEKAQ</sequence>
<feature type="region of interest" description="Disordered" evidence="1">
    <location>
        <begin position="31"/>
        <end position="54"/>
    </location>
</feature>
<evidence type="ECO:0000313" key="3">
    <source>
        <dbReference type="Proteomes" id="UP000515518"/>
    </source>
</evidence>
<gene>
    <name evidence="2" type="ORF">HB770_11775</name>
</gene>
<accession>A0A7G6RJG9</accession>
<dbReference type="AlphaFoldDB" id="A0A7G6RJG9"/>